<dbReference type="Proteomes" id="UP000515960">
    <property type="component" value="Chromosome"/>
</dbReference>
<dbReference type="Gene3D" id="3.40.190.290">
    <property type="match status" value="1"/>
</dbReference>
<dbReference type="InterPro" id="IPR036388">
    <property type="entry name" value="WH-like_DNA-bd_sf"/>
</dbReference>
<evidence type="ECO:0000256" key="1">
    <source>
        <dbReference type="ARBA" id="ARBA00009437"/>
    </source>
</evidence>
<keyword evidence="4" id="KW-0804">Transcription</keyword>
<dbReference type="Pfam" id="PF00126">
    <property type="entry name" value="HTH_1"/>
    <property type="match status" value="1"/>
</dbReference>
<accession>A0A7G9B5D4</accession>
<sequence length="290" mass="32458">MISRYGVFCKVVELSSFTKAAELLGYSQSSVSQTVRVLEQEIGVTLIERRKDGVRLTPDGAQYYPYLLAIHTAEKALVEKQGEMAGLKNSTITIGTFTSISRTLLPSLMNSFQQRYPAATFVLRQGDYTSIGKWIREGSVDFGFVNQDAVDGVELSVLYEDEMMAVLPPGHPLVKQRAISLGELAAEPFILLDEGEYSVPLAAFARQRLTPRVKYKVYDDYTILAMVRQGLGVSLVYQRVVEGFEQGLEIRPVRETPKRIVALAWKNRKTMPYAARQFADFILRRTAGNG</sequence>
<gene>
    <name evidence="6" type="ORF">H8790_01540</name>
</gene>
<proteinExistence type="inferred from homology"/>
<keyword evidence="2" id="KW-0805">Transcription regulation</keyword>
<dbReference type="GO" id="GO:0003700">
    <property type="term" value="F:DNA-binding transcription factor activity"/>
    <property type="evidence" value="ECO:0007669"/>
    <property type="project" value="InterPro"/>
</dbReference>
<evidence type="ECO:0000259" key="5">
    <source>
        <dbReference type="PROSITE" id="PS50931"/>
    </source>
</evidence>
<dbReference type="RefSeq" id="WP_187333349.1">
    <property type="nucleotide sequence ID" value="NZ_CP060490.1"/>
</dbReference>
<name>A0A7G9B5D4_9FIRM</name>
<dbReference type="SUPFAM" id="SSF53850">
    <property type="entry name" value="Periplasmic binding protein-like II"/>
    <property type="match status" value="1"/>
</dbReference>
<dbReference type="EMBL" id="CP060490">
    <property type="protein sequence ID" value="QNL44765.1"/>
    <property type="molecule type" value="Genomic_DNA"/>
</dbReference>
<evidence type="ECO:0000256" key="2">
    <source>
        <dbReference type="ARBA" id="ARBA00023015"/>
    </source>
</evidence>
<dbReference type="PROSITE" id="PS50931">
    <property type="entry name" value="HTH_LYSR"/>
    <property type="match status" value="1"/>
</dbReference>
<evidence type="ECO:0000256" key="4">
    <source>
        <dbReference type="ARBA" id="ARBA00023163"/>
    </source>
</evidence>
<dbReference type="Pfam" id="PF03466">
    <property type="entry name" value="LysR_substrate"/>
    <property type="match status" value="1"/>
</dbReference>
<dbReference type="KEGG" id="ohi:H8790_01540"/>
<keyword evidence="3" id="KW-0238">DNA-binding</keyword>
<dbReference type="InterPro" id="IPR036390">
    <property type="entry name" value="WH_DNA-bd_sf"/>
</dbReference>
<comment type="similarity">
    <text evidence="1">Belongs to the LysR transcriptional regulatory family.</text>
</comment>
<keyword evidence="7" id="KW-1185">Reference proteome</keyword>
<evidence type="ECO:0000256" key="3">
    <source>
        <dbReference type="ARBA" id="ARBA00023125"/>
    </source>
</evidence>
<dbReference type="PRINTS" id="PR00039">
    <property type="entry name" value="HTHLYSR"/>
</dbReference>
<reference evidence="6 7" key="1">
    <citation type="submission" date="2020-08" db="EMBL/GenBank/DDBJ databases">
        <authorList>
            <person name="Liu C."/>
            <person name="Sun Q."/>
        </authorList>
    </citation>
    <scope>NUCLEOTIDE SEQUENCE [LARGE SCALE GENOMIC DNA]</scope>
    <source>
        <strain evidence="6 7">NSJ-62</strain>
    </source>
</reference>
<dbReference type="SUPFAM" id="SSF46785">
    <property type="entry name" value="Winged helix' DNA-binding domain"/>
    <property type="match status" value="1"/>
</dbReference>
<dbReference type="GO" id="GO:0032993">
    <property type="term" value="C:protein-DNA complex"/>
    <property type="evidence" value="ECO:0007669"/>
    <property type="project" value="TreeGrafter"/>
</dbReference>
<dbReference type="PANTHER" id="PTHR30346">
    <property type="entry name" value="TRANSCRIPTIONAL DUAL REGULATOR HCAR-RELATED"/>
    <property type="match status" value="1"/>
</dbReference>
<dbReference type="CDD" id="cd05466">
    <property type="entry name" value="PBP2_LTTR_substrate"/>
    <property type="match status" value="1"/>
</dbReference>
<organism evidence="6 7">
    <name type="scientific">Oscillibacter hominis</name>
    <dbReference type="NCBI Taxonomy" id="2763056"/>
    <lineage>
        <taxon>Bacteria</taxon>
        <taxon>Bacillati</taxon>
        <taxon>Bacillota</taxon>
        <taxon>Clostridia</taxon>
        <taxon>Eubacteriales</taxon>
        <taxon>Oscillospiraceae</taxon>
        <taxon>Oscillibacter</taxon>
    </lineage>
</organism>
<dbReference type="Gene3D" id="1.10.10.10">
    <property type="entry name" value="Winged helix-like DNA-binding domain superfamily/Winged helix DNA-binding domain"/>
    <property type="match status" value="1"/>
</dbReference>
<protein>
    <submittedName>
        <fullName evidence="6">LysR family transcriptional regulator</fullName>
    </submittedName>
</protein>
<dbReference type="GO" id="GO:0003677">
    <property type="term" value="F:DNA binding"/>
    <property type="evidence" value="ECO:0007669"/>
    <property type="project" value="UniProtKB-KW"/>
</dbReference>
<evidence type="ECO:0000313" key="7">
    <source>
        <dbReference type="Proteomes" id="UP000515960"/>
    </source>
</evidence>
<dbReference type="PANTHER" id="PTHR30346:SF0">
    <property type="entry name" value="HCA OPERON TRANSCRIPTIONAL ACTIVATOR HCAR"/>
    <property type="match status" value="1"/>
</dbReference>
<dbReference type="AlphaFoldDB" id="A0A7G9B5D4"/>
<feature type="domain" description="HTH lysR-type" evidence="5">
    <location>
        <begin position="7"/>
        <end position="57"/>
    </location>
</feature>
<dbReference type="InterPro" id="IPR000847">
    <property type="entry name" value="LysR_HTH_N"/>
</dbReference>
<evidence type="ECO:0000313" key="6">
    <source>
        <dbReference type="EMBL" id="QNL44765.1"/>
    </source>
</evidence>
<dbReference type="InterPro" id="IPR005119">
    <property type="entry name" value="LysR_subst-bd"/>
</dbReference>